<dbReference type="STRING" id="1423351.A0A074RT59"/>
<dbReference type="NCBIfam" id="NF033545">
    <property type="entry name" value="transpos_IS630"/>
    <property type="match status" value="1"/>
</dbReference>
<dbReference type="OrthoDB" id="2266637at2759"/>
<keyword evidence="2" id="KW-0540">Nuclease</keyword>
<dbReference type="PANTHER" id="PTHR46564">
    <property type="entry name" value="TRANSPOSASE"/>
    <property type="match status" value="1"/>
</dbReference>
<dbReference type="InterPro" id="IPR047655">
    <property type="entry name" value="Transpos_IS630-like"/>
</dbReference>
<proteinExistence type="predicted"/>
<dbReference type="HOGENOM" id="CLU_056788_1_0_1"/>
<sequence length="259" mass="29782">YLLSSLNQRPDLTFEEIQDRLHSSRGTLVSISTIARTFQRSSYSRKQLSRYALEASAEARANFILTVGGEEYSTEQFVCVDETGCTRNTTKRRWGWSPIGIRAFYGEYSVRGERYTLLPALSLDGVLHLDIFCCSVNSDLFDLFIMRLLDQMNPWPQRNSVIILDNASIHKSANIRAMVEARGCRLLYLPAYSPDLNPIEQLFAWLKGRVRKNSRLFFRSVAAADRAHRDDPYTRLQELVYQVTPEMAFGWFQHSGYVA</sequence>
<accession>A0A074RT59</accession>
<dbReference type="PANTHER" id="PTHR46564:SF1">
    <property type="entry name" value="TRANSPOSASE"/>
    <property type="match status" value="1"/>
</dbReference>
<keyword evidence="3" id="KW-1185">Reference proteome</keyword>
<keyword evidence="2" id="KW-0255">Endonuclease</keyword>
<dbReference type="InterPro" id="IPR036397">
    <property type="entry name" value="RNaseH_sf"/>
</dbReference>
<keyword evidence="2" id="KW-0378">Hydrolase</keyword>
<dbReference type="Proteomes" id="UP000027456">
    <property type="component" value="Unassembled WGS sequence"/>
</dbReference>
<feature type="domain" description="Tc1-like transposase DDE" evidence="1">
    <location>
        <begin position="77"/>
        <end position="215"/>
    </location>
</feature>
<dbReference type="AlphaFoldDB" id="A0A074RT59"/>
<evidence type="ECO:0000313" key="2">
    <source>
        <dbReference type="EMBL" id="KEP50069.1"/>
    </source>
</evidence>
<dbReference type="GO" id="GO:0004519">
    <property type="term" value="F:endonuclease activity"/>
    <property type="evidence" value="ECO:0007669"/>
    <property type="project" value="UniProtKB-KW"/>
</dbReference>
<comment type="caution">
    <text evidence="2">The sequence shown here is derived from an EMBL/GenBank/DDBJ whole genome shotgun (WGS) entry which is preliminary data.</text>
</comment>
<evidence type="ECO:0000259" key="1">
    <source>
        <dbReference type="Pfam" id="PF13358"/>
    </source>
</evidence>
<dbReference type="GO" id="GO:0003676">
    <property type="term" value="F:nucleic acid binding"/>
    <property type="evidence" value="ECO:0007669"/>
    <property type="project" value="InterPro"/>
</dbReference>
<organism evidence="2 3">
    <name type="scientific">Rhizoctonia solani 123E</name>
    <dbReference type="NCBI Taxonomy" id="1423351"/>
    <lineage>
        <taxon>Eukaryota</taxon>
        <taxon>Fungi</taxon>
        <taxon>Dikarya</taxon>
        <taxon>Basidiomycota</taxon>
        <taxon>Agaricomycotina</taxon>
        <taxon>Agaricomycetes</taxon>
        <taxon>Cantharellales</taxon>
        <taxon>Ceratobasidiaceae</taxon>
        <taxon>Rhizoctonia</taxon>
    </lineage>
</organism>
<reference evidence="2 3" key="1">
    <citation type="submission" date="2013-12" db="EMBL/GenBank/DDBJ databases">
        <authorList>
            <person name="Cubeta M."/>
            <person name="Pakala S."/>
            <person name="Fedorova N."/>
            <person name="Thomas E."/>
            <person name="Dean R."/>
            <person name="Jabaji S."/>
            <person name="Neate S."/>
            <person name="Toda T."/>
            <person name="Tavantzis S."/>
            <person name="Vilgalys R."/>
            <person name="Bharathan N."/>
            <person name="Pakala S."/>
            <person name="Losada L.S."/>
            <person name="Zafar N."/>
            <person name="Nierman W."/>
        </authorList>
    </citation>
    <scope>NUCLEOTIDE SEQUENCE [LARGE SCALE GENOMIC DNA]</scope>
    <source>
        <strain evidence="2 3">123E</strain>
    </source>
</reference>
<gene>
    <name evidence="2" type="ORF">V565_087340</name>
</gene>
<evidence type="ECO:0000313" key="3">
    <source>
        <dbReference type="Proteomes" id="UP000027456"/>
    </source>
</evidence>
<feature type="non-terminal residue" evidence="2">
    <location>
        <position position="1"/>
    </location>
</feature>
<dbReference type="EMBL" id="AZST01000290">
    <property type="protein sequence ID" value="KEP50069.1"/>
    <property type="molecule type" value="Genomic_DNA"/>
</dbReference>
<dbReference type="Pfam" id="PF13358">
    <property type="entry name" value="DDE_3"/>
    <property type="match status" value="1"/>
</dbReference>
<protein>
    <submittedName>
        <fullName evidence="2">DDE family endonuclease</fullName>
    </submittedName>
</protein>
<name>A0A074RT59_9AGAM</name>
<dbReference type="Gene3D" id="3.30.420.10">
    <property type="entry name" value="Ribonuclease H-like superfamily/Ribonuclease H"/>
    <property type="match status" value="1"/>
</dbReference>
<dbReference type="InterPro" id="IPR038717">
    <property type="entry name" value="Tc1-like_DDE_dom"/>
</dbReference>